<protein>
    <recommendedName>
        <fullName evidence="1">RelA/SpoT domain-containing protein</fullName>
    </recommendedName>
</protein>
<dbReference type="Pfam" id="PF04607">
    <property type="entry name" value="RelA_SpoT"/>
    <property type="match status" value="1"/>
</dbReference>
<dbReference type="Proteomes" id="UP000290191">
    <property type="component" value="Unassembled WGS sequence"/>
</dbReference>
<dbReference type="Gene3D" id="3.30.460.10">
    <property type="entry name" value="Beta Polymerase, domain 2"/>
    <property type="match status" value="1"/>
</dbReference>
<reference evidence="2 3" key="1">
    <citation type="submission" date="2017-10" db="EMBL/GenBank/DDBJ databases">
        <title>Genomics of the genus Arcobacter.</title>
        <authorList>
            <person name="Perez-Cataluna A."/>
            <person name="Figueras M.J."/>
        </authorList>
    </citation>
    <scope>NUCLEOTIDE SEQUENCE [LARGE SCALE GENOMIC DNA]</scope>
    <source>
        <strain evidence="2 3">DSM 24636</strain>
    </source>
</reference>
<accession>A0A4Q0XV60</accession>
<organism evidence="2 3">
    <name type="scientific">Halarcobacter anaerophilus</name>
    <dbReference type="NCBI Taxonomy" id="877500"/>
    <lineage>
        <taxon>Bacteria</taxon>
        <taxon>Pseudomonadati</taxon>
        <taxon>Campylobacterota</taxon>
        <taxon>Epsilonproteobacteria</taxon>
        <taxon>Campylobacterales</taxon>
        <taxon>Arcobacteraceae</taxon>
        <taxon>Halarcobacter</taxon>
    </lineage>
</organism>
<dbReference type="SUPFAM" id="SSF81301">
    <property type="entry name" value="Nucleotidyltransferase"/>
    <property type="match status" value="1"/>
</dbReference>
<dbReference type="EMBL" id="PDKO01000017">
    <property type="protein sequence ID" value="RXJ61302.1"/>
    <property type="molecule type" value="Genomic_DNA"/>
</dbReference>
<keyword evidence="3" id="KW-1185">Reference proteome</keyword>
<dbReference type="InterPro" id="IPR052366">
    <property type="entry name" value="GTP_Pyrophosphokinase"/>
</dbReference>
<dbReference type="PANTHER" id="PTHR47837">
    <property type="entry name" value="GTP PYROPHOSPHOKINASE YJBM"/>
    <property type="match status" value="1"/>
</dbReference>
<dbReference type="InterPro" id="IPR043519">
    <property type="entry name" value="NT_sf"/>
</dbReference>
<dbReference type="InterPro" id="IPR007685">
    <property type="entry name" value="RelA_SpoT"/>
</dbReference>
<dbReference type="AlphaFoldDB" id="A0A4Q0XV60"/>
<dbReference type="SMART" id="SM00954">
    <property type="entry name" value="RelA_SpoT"/>
    <property type="match status" value="1"/>
</dbReference>
<name>A0A4Q0XV60_9BACT</name>
<dbReference type="OrthoDB" id="9789634at2"/>
<comment type="caution">
    <text evidence="2">The sequence shown here is derived from an EMBL/GenBank/DDBJ whole genome shotgun (WGS) entry which is preliminary data.</text>
</comment>
<dbReference type="GO" id="GO:0015969">
    <property type="term" value="P:guanosine tetraphosphate metabolic process"/>
    <property type="evidence" value="ECO:0007669"/>
    <property type="project" value="InterPro"/>
</dbReference>
<evidence type="ECO:0000313" key="3">
    <source>
        <dbReference type="Proteomes" id="UP000290191"/>
    </source>
</evidence>
<dbReference type="RefSeq" id="WP_129082969.1">
    <property type="nucleotide sequence ID" value="NZ_CP041070.1"/>
</dbReference>
<feature type="domain" description="RelA/SpoT" evidence="1">
    <location>
        <begin position="67"/>
        <end position="187"/>
    </location>
</feature>
<evidence type="ECO:0000259" key="1">
    <source>
        <dbReference type="SMART" id="SM00954"/>
    </source>
</evidence>
<evidence type="ECO:0000313" key="2">
    <source>
        <dbReference type="EMBL" id="RXJ61302.1"/>
    </source>
</evidence>
<gene>
    <name evidence="2" type="ORF">CRV06_14120</name>
</gene>
<dbReference type="CDD" id="cd05399">
    <property type="entry name" value="NT_Rel-Spo_like"/>
    <property type="match status" value="1"/>
</dbReference>
<dbReference type="PANTHER" id="PTHR47837:SF1">
    <property type="entry name" value="GTP PYROPHOSPHOKINASE YJBM"/>
    <property type="match status" value="1"/>
</dbReference>
<proteinExistence type="predicted"/>
<sequence length="399" mass="46807">MSKLENCEYSKNDIKKAGKRLVANIKDEKALNILSAWRKDHSYPLELAEKLLKEISFNIEKEAIFAKRLKRTDSIIKKLNRYKASDSKNKQMQLTTMNDIGGCRIIFSNIKKVQKLVRFLTKSKDFVVRNNYIEDPKPDGYKSIHLIGRFPNIHGELRKIELQIRTKTQHSWATALEIVDLFTDQSIKTNQIKDRNWSNFFKYCSEQFTLLEKNIFLNEENIRFNFQNYMQEYKKNKEKMEFSLYQVYSLSQKLDIIKKFDLYSKSLDKTATHLQLISNKNGNSEGYILIEITKLDKVFSENSKIKDETFQLKSSYFPVDEIDKATKEYLTAEKQILFGNTYVAALVSSNSIKDIGIAYPNYFADSTTFIKNIVTLQEAYKRINPSIFRLGNKIKYLFK</sequence>